<organism evidence="10 11">
    <name type="scientific">Nasonia vitripennis</name>
    <name type="common">Parasitic wasp</name>
    <dbReference type="NCBI Taxonomy" id="7425"/>
    <lineage>
        <taxon>Eukaryota</taxon>
        <taxon>Metazoa</taxon>
        <taxon>Ecdysozoa</taxon>
        <taxon>Arthropoda</taxon>
        <taxon>Hexapoda</taxon>
        <taxon>Insecta</taxon>
        <taxon>Pterygota</taxon>
        <taxon>Neoptera</taxon>
        <taxon>Endopterygota</taxon>
        <taxon>Hymenoptera</taxon>
        <taxon>Apocrita</taxon>
        <taxon>Proctotrupomorpha</taxon>
        <taxon>Chalcidoidea</taxon>
        <taxon>Pteromalidae</taxon>
        <taxon>Pteromalinae</taxon>
        <taxon>Nasonia</taxon>
    </lineage>
</organism>
<dbReference type="Gene3D" id="1.10.510.10">
    <property type="entry name" value="Transferase(Phosphotransferase) domain 1"/>
    <property type="match status" value="1"/>
</dbReference>
<evidence type="ECO:0000256" key="5">
    <source>
        <dbReference type="ARBA" id="ARBA00022741"/>
    </source>
</evidence>
<dbReference type="Pfam" id="PF00069">
    <property type="entry name" value="Pkinase"/>
    <property type="match status" value="1"/>
</dbReference>
<dbReference type="RefSeq" id="XP_031782194.1">
    <property type="nucleotide sequence ID" value="XM_031926334.1"/>
</dbReference>
<dbReference type="InParanoid" id="A0A7M7Q9V4"/>
<dbReference type="GO" id="GO:0008353">
    <property type="term" value="F:RNA polymerase II CTD heptapeptide repeat kinase activity"/>
    <property type="evidence" value="ECO:0007669"/>
    <property type="project" value="TreeGrafter"/>
</dbReference>
<keyword evidence="3" id="KW-0723">Serine/threonine-protein kinase</keyword>
<keyword evidence="6" id="KW-0418">Kinase</keyword>
<evidence type="ECO:0000256" key="6">
    <source>
        <dbReference type="ARBA" id="ARBA00022777"/>
    </source>
</evidence>
<evidence type="ECO:0000256" key="7">
    <source>
        <dbReference type="ARBA" id="ARBA00022840"/>
    </source>
</evidence>
<dbReference type="KEGG" id="nvi:100119419"/>
<keyword evidence="8" id="KW-0539">Nucleus</keyword>
<evidence type="ECO:0000313" key="10">
    <source>
        <dbReference type="EnsemblMetazoa" id="XP_031782194"/>
    </source>
</evidence>
<reference evidence="10" key="1">
    <citation type="submission" date="2021-01" db="UniProtKB">
        <authorList>
            <consortium name="EnsemblMetazoa"/>
        </authorList>
    </citation>
    <scope>IDENTIFICATION</scope>
</reference>
<dbReference type="Proteomes" id="UP000002358">
    <property type="component" value="Chromosome 3"/>
</dbReference>
<dbReference type="GO" id="GO:0005524">
    <property type="term" value="F:ATP binding"/>
    <property type="evidence" value="ECO:0007669"/>
    <property type="project" value="UniProtKB-KW"/>
</dbReference>
<dbReference type="PANTHER" id="PTHR24056:SF233">
    <property type="entry name" value="CYCLIN-DEPENDENT KINASE 9"/>
    <property type="match status" value="1"/>
</dbReference>
<protein>
    <recommendedName>
        <fullName evidence="9">Protein kinase domain-containing protein</fullName>
    </recommendedName>
</protein>
<proteinExistence type="inferred from homology"/>
<dbReference type="InterPro" id="IPR011009">
    <property type="entry name" value="Kinase-like_dom_sf"/>
</dbReference>
<evidence type="ECO:0000256" key="1">
    <source>
        <dbReference type="ARBA" id="ARBA00004123"/>
    </source>
</evidence>
<dbReference type="GeneID" id="100119419"/>
<evidence type="ECO:0000313" key="11">
    <source>
        <dbReference type="Proteomes" id="UP000002358"/>
    </source>
</evidence>
<dbReference type="InterPro" id="IPR050108">
    <property type="entry name" value="CDK"/>
</dbReference>
<evidence type="ECO:0000256" key="3">
    <source>
        <dbReference type="ARBA" id="ARBA00022527"/>
    </source>
</evidence>
<dbReference type="PROSITE" id="PS50011">
    <property type="entry name" value="PROTEIN_KINASE_DOM"/>
    <property type="match status" value="1"/>
</dbReference>
<comment type="similarity">
    <text evidence="2">Belongs to the protein kinase superfamily. CMGC Ser/Thr protein kinase family. CDC2/CDKX subfamily.</text>
</comment>
<dbReference type="AlphaFoldDB" id="A0A7M7Q9V4"/>
<evidence type="ECO:0000259" key="9">
    <source>
        <dbReference type="PROSITE" id="PS50011"/>
    </source>
</evidence>
<comment type="subcellular location">
    <subcellularLocation>
        <location evidence="1">Nucleus</location>
    </subcellularLocation>
</comment>
<dbReference type="EnsemblMetazoa" id="XM_031926334">
    <property type="protein sequence ID" value="XP_031782194"/>
    <property type="gene ID" value="LOC100119419"/>
</dbReference>
<accession>A0A7M7Q9V4</accession>
<dbReference type="InterPro" id="IPR008271">
    <property type="entry name" value="Ser/Thr_kinase_AS"/>
</dbReference>
<dbReference type="SMART" id="SM00220">
    <property type="entry name" value="S_TKc"/>
    <property type="match status" value="1"/>
</dbReference>
<dbReference type="GO" id="GO:0004693">
    <property type="term" value="F:cyclin-dependent protein serine/threonine kinase activity"/>
    <property type="evidence" value="ECO:0007669"/>
    <property type="project" value="TreeGrafter"/>
</dbReference>
<dbReference type="SMR" id="A0A7M7Q9V4"/>
<evidence type="ECO:0000256" key="4">
    <source>
        <dbReference type="ARBA" id="ARBA00022679"/>
    </source>
</evidence>
<dbReference type="FunFam" id="1.10.510.10:FF:000203">
    <property type="entry name" value="Cyclin-dependent kinase 9"/>
    <property type="match status" value="1"/>
</dbReference>
<dbReference type="PROSITE" id="PS00108">
    <property type="entry name" value="PROTEIN_KINASE_ST"/>
    <property type="match status" value="1"/>
</dbReference>
<evidence type="ECO:0000256" key="2">
    <source>
        <dbReference type="ARBA" id="ARBA00006485"/>
    </source>
</evidence>
<dbReference type="InterPro" id="IPR000719">
    <property type="entry name" value="Prot_kinase_dom"/>
</dbReference>
<evidence type="ECO:0000256" key="8">
    <source>
        <dbReference type="ARBA" id="ARBA00023242"/>
    </source>
</evidence>
<keyword evidence="7" id="KW-0067">ATP-binding</keyword>
<name>A0A7M7Q9V4_NASVI</name>
<sequence length="215" mass="24828">MALEFCEYNLASLLGARHIRFHIGEIKKLIYSMIDGLYYLHINKIMHRDLKPANVLIRKTGVLKIADFGLSRAFKENSNGEQNQYTNRVVTLWYRPPELLLGERNYGPSIDMWGAGCILAEMWTRTPILQGNSEQGQLHQICYLCGSITSEAWVGVDNLPLFNNLHLPKNHRRRLMDRLKPFVTDRYACDLLDKLLVVDPKARIDANQALDHNFF</sequence>
<dbReference type="SUPFAM" id="SSF56112">
    <property type="entry name" value="Protein kinase-like (PK-like)"/>
    <property type="match status" value="1"/>
</dbReference>
<keyword evidence="11" id="KW-1185">Reference proteome</keyword>
<dbReference type="GO" id="GO:0005634">
    <property type="term" value="C:nucleus"/>
    <property type="evidence" value="ECO:0007669"/>
    <property type="project" value="UniProtKB-SubCell"/>
</dbReference>
<feature type="domain" description="Protein kinase" evidence="9">
    <location>
        <begin position="1"/>
        <end position="215"/>
    </location>
</feature>
<dbReference type="PANTHER" id="PTHR24056">
    <property type="entry name" value="CELL DIVISION PROTEIN KINASE"/>
    <property type="match status" value="1"/>
</dbReference>
<dbReference type="OrthoDB" id="204883at2759"/>
<keyword evidence="4" id="KW-0808">Transferase</keyword>
<keyword evidence="5" id="KW-0547">Nucleotide-binding</keyword>